<reference evidence="2" key="3">
    <citation type="submission" date="2025-08" db="UniProtKB">
        <authorList>
            <consortium name="RefSeq"/>
        </authorList>
    </citation>
    <scope>IDENTIFICATION</scope>
    <source>
        <tissue evidence="2">Whole organism</tissue>
    </source>
</reference>
<dbReference type="GeneID" id="108619733"/>
<protein>
    <submittedName>
        <fullName evidence="2">Uncharacterized protein LOC108619733</fullName>
    </submittedName>
</protein>
<keyword evidence="1" id="KW-1185">Reference proteome</keyword>
<reference evidence="1" key="1">
    <citation type="journal article" date="1997" name="Nucleic Acids Res.">
        <title>tRNAscan-SE: a program for improved detection of transfer RNA genes in genomic sequence.</title>
        <authorList>
            <person name="Lowe T.M."/>
            <person name="Eddy S.R."/>
        </authorList>
    </citation>
    <scope>NUCLEOTIDE SEQUENCE [LARGE SCALE GENOMIC DNA]</scope>
</reference>
<gene>
    <name evidence="2" type="primary">LOC108619733</name>
</gene>
<sequence>MTIEKCTLGKVEQELYKLDKALTEVTKAMNDIEMQMNSNEADPDNTENINEFAIVLKNVSIEEKKSEAEAENIDEKYWIIYMDILRKKLCHLGCNVVQMLHPFKTLFCIDFSRGTYIIIEINKSKISLEKISPEHKNFDNIKEHMDKSQDILGLIVFLATLNLK</sequence>
<dbReference type="Proteomes" id="UP000694904">
    <property type="component" value="Chromosome X"/>
</dbReference>
<organism evidence="1 2">
    <name type="scientific">Drosophila arizonae</name>
    <name type="common">Fruit fly</name>
    <dbReference type="NCBI Taxonomy" id="7263"/>
    <lineage>
        <taxon>Eukaryota</taxon>
        <taxon>Metazoa</taxon>
        <taxon>Ecdysozoa</taxon>
        <taxon>Arthropoda</taxon>
        <taxon>Hexapoda</taxon>
        <taxon>Insecta</taxon>
        <taxon>Pterygota</taxon>
        <taxon>Neoptera</taxon>
        <taxon>Endopterygota</taxon>
        <taxon>Diptera</taxon>
        <taxon>Brachycera</taxon>
        <taxon>Muscomorpha</taxon>
        <taxon>Ephydroidea</taxon>
        <taxon>Drosophilidae</taxon>
        <taxon>Drosophila</taxon>
    </lineage>
</organism>
<reference evidence="1" key="2">
    <citation type="journal article" date="2016" name="G3 (Bethesda)">
        <title>Genome Evolution in Three Species of Cactophilic Drosophila.</title>
        <authorList>
            <person name="Sanchez-Flores A."/>
            <person name="Penazola F."/>
            <person name="Carpinteyro-Ponce J."/>
            <person name="Nazario-Yepiz N."/>
            <person name="Abreu-Goodger C."/>
            <person name="Machado C.A."/>
            <person name="Markow T.A."/>
        </authorList>
    </citation>
    <scope>NUCLEOTIDE SEQUENCE [LARGE SCALE GENOMIC DNA]</scope>
</reference>
<evidence type="ECO:0000313" key="1">
    <source>
        <dbReference type="Proteomes" id="UP000694904"/>
    </source>
</evidence>
<evidence type="ECO:0000313" key="2">
    <source>
        <dbReference type="RefSeq" id="XP_017871967.1"/>
    </source>
</evidence>
<dbReference type="RefSeq" id="XP_017871967.1">
    <property type="nucleotide sequence ID" value="XM_018016478.1"/>
</dbReference>
<proteinExistence type="predicted"/>
<accession>A0ABM1PXN1</accession>
<name>A0ABM1PXN1_DROAR</name>